<gene>
    <name evidence="6" type="primary">iroB</name>
    <name evidence="6" type="ORF">Val02_47170</name>
</gene>
<evidence type="ECO:0000256" key="1">
    <source>
        <dbReference type="ARBA" id="ARBA00006962"/>
    </source>
</evidence>
<dbReference type="AlphaFoldDB" id="A0A8J4DS63"/>
<dbReference type="GO" id="GO:0008194">
    <property type="term" value="F:UDP-glycosyltransferase activity"/>
    <property type="evidence" value="ECO:0007669"/>
    <property type="project" value="InterPro"/>
</dbReference>
<comment type="similarity">
    <text evidence="1">Belongs to the glycosyltransferase 28 family.</text>
</comment>
<keyword evidence="2" id="KW-0328">Glycosyltransferase</keyword>
<feature type="domain" description="Erythromycin biosynthesis protein CIII-like C-terminal" evidence="4">
    <location>
        <begin position="233"/>
        <end position="368"/>
    </location>
</feature>
<dbReference type="InterPro" id="IPR048284">
    <property type="entry name" value="EryCIII-like_N"/>
</dbReference>
<dbReference type="Proteomes" id="UP000619260">
    <property type="component" value="Unassembled WGS sequence"/>
</dbReference>
<dbReference type="InterPro" id="IPR010610">
    <property type="entry name" value="EryCIII-like_C"/>
</dbReference>
<dbReference type="GO" id="GO:0016758">
    <property type="term" value="F:hexosyltransferase activity"/>
    <property type="evidence" value="ECO:0007669"/>
    <property type="project" value="UniProtKB-ARBA"/>
</dbReference>
<evidence type="ECO:0000256" key="2">
    <source>
        <dbReference type="ARBA" id="ARBA00022676"/>
    </source>
</evidence>
<evidence type="ECO:0000256" key="3">
    <source>
        <dbReference type="ARBA" id="ARBA00022679"/>
    </source>
</evidence>
<reference evidence="6" key="1">
    <citation type="submission" date="2021-01" db="EMBL/GenBank/DDBJ databases">
        <title>Whole genome shotgun sequence of Virgisporangium aliadipatigenens NBRC 105644.</title>
        <authorList>
            <person name="Komaki H."/>
            <person name="Tamura T."/>
        </authorList>
    </citation>
    <scope>NUCLEOTIDE SEQUENCE</scope>
    <source>
        <strain evidence="6">NBRC 105644</strain>
    </source>
</reference>
<comment type="caution">
    <text evidence="6">The sequence shown here is derived from an EMBL/GenBank/DDBJ whole genome shotgun (WGS) entry which is preliminary data.</text>
</comment>
<evidence type="ECO:0000259" key="5">
    <source>
        <dbReference type="Pfam" id="PF21036"/>
    </source>
</evidence>
<dbReference type="Gene3D" id="3.40.50.2000">
    <property type="entry name" value="Glycogen Phosphorylase B"/>
    <property type="match status" value="2"/>
</dbReference>
<dbReference type="PANTHER" id="PTHR48050">
    <property type="entry name" value="STEROL 3-BETA-GLUCOSYLTRANSFERASE"/>
    <property type="match status" value="1"/>
</dbReference>
<organism evidence="6 7">
    <name type="scientific">Virgisporangium aliadipatigenens</name>
    <dbReference type="NCBI Taxonomy" id="741659"/>
    <lineage>
        <taxon>Bacteria</taxon>
        <taxon>Bacillati</taxon>
        <taxon>Actinomycetota</taxon>
        <taxon>Actinomycetes</taxon>
        <taxon>Micromonosporales</taxon>
        <taxon>Micromonosporaceae</taxon>
        <taxon>Virgisporangium</taxon>
    </lineage>
</organism>
<dbReference type="GO" id="GO:0017000">
    <property type="term" value="P:antibiotic biosynthetic process"/>
    <property type="evidence" value="ECO:0007669"/>
    <property type="project" value="UniProtKB-ARBA"/>
</dbReference>
<protein>
    <submittedName>
        <fullName evidence="6">Glycosyl transferase</fullName>
    </submittedName>
</protein>
<feature type="domain" description="Erythromycin biosynthesis protein CIII-like N-terminal" evidence="5">
    <location>
        <begin position="22"/>
        <end position="218"/>
    </location>
</feature>
<dbReference type="Pfam" id="PF06722">
    <property type="entry name" value="EryCIII-like_C"/>
    <property type="match status" value="1"/>
</dbReference>
<accession>A0A8J4DS63</accession>
<dbReference type="Pfam" id="PF21036">
    <property type="entry name" value="EryCIII-like_N"/>
    <property type="match status" value="1"/>
</dbReference>
<keyword evidence="3 6" id="KW-0808">Transferase</keyword>
<dbReference type="InterPro" id="IPR002213">
    <property type="entry name" value="UDP_glucos_trans"/>
</dbReference>
<evidence type="ECO:0000259" key="4">
    <source>
        <dbReference type="Pfam" id="PF06722"/>
    </source>
</evidence>
<keyword evidence="7" id="KW-1185">Reference proteome</keyword>
<dbReference type="RefSeq" id="WP_203901343.1">
    <property type="nucleotide sequence ID" value="NZ_BOPF01000018.1"/>
</dbReference>
<dbReference type="CDD" id="cd03784">
    <property type="entry name" value="GT1_Gtf-like"/>
    <property type="match status" value="1"/>
</dbReference>
<sequence>MRVLFSAPPSTGHLLPALPTLQALRAAGHDVLVAAYGADPQRYLGLGLSVVDVSDGTTLWEMYERHAPGRRHGNPGDTPEEIYRTPAIANAALCRRTVDPLLDLVRQWRADILLYDPFQGALPLISAVTGIPAVEHQFGPLSGRVMSRLLAGHLADLYRRHDVAGPPAALSVEIVPPSLRAPEPHALQTRYVSPHGSAVLPRELAAPSSRRRVLLSFGTAIRPDRRDARFAALLPVLAEVDAEFLLPAADTAAVGAVPDNVRPLPWAPLAELLRHCAGIIHHGGAGTLMSAVAAAVPQLIVPNGGDQFHNARVAVERGFALSVDEVEKVDAALIDRLLGDERLLAGALTLQGENAAQPPPAALVERLERVARR</sequence>
<name>A0A8J4DS63_9ACTN</name>
<dbReference type="InterPro" id="IPR050426">
    <property type="entry name" value="Glycosyltransferase_28"/>
</dbReference>
<proteinExistence type="inferred from homology"/>
<evidence type="ECO:0000313" key="7">
    <source>
        <dbReference type="Proteomes" id="UP000619260"/>
    </source>
</evidence>
<evidence type="ECO:0000313" key="6">
    <source>
        <dbReference type="EMBL" id="GIJ47831.1"/>
    </source>
</evidence>
<dbReference type="PANTHER" id="PTHR48050:SF13">
    <property type="entry name" value="STEROL 3-BETA-GLUCOSYLTRANSFERASE UGT80A2"/>
    <property type="match status" value="1"/>
</dbReference>
<dbReference type="SUPFAM" id="SSF53756">
    <property type="entry name" value="UDP-Glycosyltransferase/glycogen phosphorylase"/>
    <property type="match status" value="1"/>
</dbReference>
<dbReference type="EMBL" id="BOPF01000018">
    <property type="protein sequence ID" value="GIJ47831.1"/>
    <property type="molecule type" value="Genomic_DNA"/>
</dbReference>